<reference evidence="10 11" key="1">
    <citation type="journal article" date="2019" name="Plant Biotechnol. J.">
        <title>The red bayberry genome and genetic basis of sex determination.</title>
        <authorList>
            <person name="Jia H.M."/>
            <person name="Jia H.J."/>
            <person name="Cai Q.L."/>
            <person name="Wang Y."/>
            <person name="Zhao H.B."/>
            <person name="Yang W.F."/>
            <person name="Wang G.Y."/>
            <person name="Li Y.H."/>
            <person name="Zhan D.L."/>
            <person name="Shen Y.T."/>
            <person name="Niu Q.F."/>
            <person name="Chang L."/>
            <person name="Qiu J."/>
            <person name="Zhao L."/>
            <person name="Xie H.B."/>
            <person name="Fu W.Y."/>
            <person name="Jin J."/>
            <person name="Li X.W."/>
            <person name="Jiao Y."/>
            <person name="Zhou C.C."/>
            <person name="Tu T."/>
            <person name="Chai C.Y."/>
            <person name="Gao J.L."/>
            <person name="Fan L.J."/>
            <person name="van de Weg E."/>
            <person name="Wang J.Y."/>
            <person name="Gao Z.S."/>
        </authorList>
    </citation>
    <scope>NUCLEOTIDE SEQUENCE [LARGE SCALE GENOMIC DNA]</scope>
    <source>
        <tissue evidence="10">Leaves</tissue>
    </source>
</reference>
<feature type="compositionally biased region" description="Basic and acidic residues" evidence="8">
    <location>
        <begin position="288"/>
        <end position="322"/>
    </location>
</feature>
<evidence type="ECO:0000256" key="3">
    <source>
        <dbReference type="ARBA" id="ARBA00022729"/>
    </source>
</evidence>
<gene>
    <name evidence="10" type="ORF">CJ030_MR0G005875</name>
</gene>
<feature type="compositionally biased region" description="Basic and acidic residues" evidence="8">
    <location>
        <begin position="127"/>
        <end position="139"/>
    </location>
</feature>
<keyword evidence="11" id="KW-1185">Reference proteome</keyword>
<dbReference type="OrthoDB" id="2016041at2759"/>
<feature type="chain" id="PRO_5025714328" evidence="7">
    <location>
        <begin position="24"/>
        <end position="524"/>
    </location>
</feature>
<dbReference type="InterPro" id="IPR050253">
    <property type="entry name" value="Seed_Storage-Functional"/>
</dbReference>
<dbReference type="InterPro" id="IPR006045">
    <property type="entry name" value="Cupin_1"/>
</dbReference>
<feature type="region of interest" description="Disordered" evidence="8">
    <location>
        <begin position="204"/>
        <end position="241"/>
    </location>
</feature>
<dbReference type="Pfam" id="PF00190">
    <property type="entry name" value="Cupin_1"/>
    <property type="match status" value="2"/>
</dbReference>
<dbReference type="SMART" id="SM00835">
    <property type="entry name" value="Cupin_1"/>
    <property type="match status" value="2"/>
</dbReference>
<dbReference type="InterPro" id="IPR006044">
    <property type="entry name" value="11S_seedstore_pln"/>
</dbReference>
<proteinExistence type="inferred from homology"/>
<keyword evidence="4 7" id="KW-0758">Storage protein</keyword>
<protein>
    <submittedName>
        <fullName evidence="10">Legumin A</fullName>
    </submittedName>
</protein>
<evidence type="ECO:0000256" key="4">
    <source>
        <dbReference type="ARBA" id="ARBA00022761"/>
    </source>
</evidence>
<dbReference type="AlphaFoldDB" id="A0A6A1UKX5"/>
<feature type="domain" description="Cupin type-1" evidence="9">
    <location>
        <begin position="335"/>
        <end position="484"/>
    </location>
</feature>
<dbReference type="FunFam" id="2.60.120.10:FF:000073">
    <property type="entry name" value="Glycinin G1"/>
    <property type="match status" value="1"/>
</dbReference>
<feature type="compositionally biased region" description="Basic and acidic residues" evidence="8">
    <location>
        <begin position="502"/>
        <end position="524"/>
    </location>
</feature>
<dbReference type="PRINTS" id="PR00439">
    <property type="entry name" value="11SGLOBULIN"/>
</dbReference>
<feature type="region of interest" description="Disordered" evidence="8">
    <location>
        <begin position="114"/>
        <end position="143"/>
    </location>
</feature>
<name>A0A6A1UKX5_9ROSI</name>
<keyword evidence="3 7" id="KW-0732">Signal</keyword>
<feature type="domain" description="Cupin type-1" evidence="9">
    <location>
        <begin position="40"/>
        <end position="262"/>
    </location>
</feature>
<evidence type="ECO:0000256" key="8">
    <source>
        <dbReference type="SAM" id="MobiDB-lite"/>
    </source>
</evidence>
<dbReference type="SUPFAM" id="SSF51182">
    <property type="entry name" value="RmlC-like cupins"/>
    <property type="match status" value="1"/>
</dbReference>
<dbReference type="Proteomes" id="UP000516437">
    <property type="component" value="Unassembled WGS sequence"/>
</dbReference>
<evidence type="ECO:0000313" key="11">
    <source>
        <dbReference type="Proteomes" id="UP000516437"/>
    </source>
</evidence>
<dbReference type="GO" id="GO:0045735">
    <property type="term" value="F:nutrient reservoir activity"/>
    <property type="evidence" value="ECO:0007669"/>
    <property type="project" value="UniProtKB-KW"/>
</dbReference>
<sequence length="524" mass="60349">MGKPFLLSSISLCLIVLFNGCLAQTQRQQGQSGECQINRLDALEPSNRIEAEAGVIETWDPNDQQFQCAGVAVIRRTIEPRGLLLPQYSNAPELVYIVRGRGVSGVLIPGCPETYEESQQQSQQQERQQREGRRQQDRHQKIRRFRGGDILALPAGVAHWCYNDGDSPLVAVSLIDTGNYANQLDQNPRHFYLAGNPEEELQQGHQQYFQRHRQQQREQRQRHGEHSDQHGRHQRGDGNNVFSGFDAEILAEAFNVDVEMARRLQGRGDHRRNIVRVEGELQVIRPPRSREEQEREERQERERESEWELQHRRGSPGRRDENGLEETLCTLRLRENIGDPSRADIYTEQAGRLSTVNSHNLPVLRWLRLSAQRGALYRNAIYVPHWNMNAHSVCYAIRGRAEVQVVDNYGQTVFDDELREGQILTVPQNFAVVKRASSEGFEWVSFQTNDNAKTSPLAGRNSALRAMPEEVLANAFQISLEEARRIKFNRQETALARSRSSPARERSEEERREEERREERRATA</sequence>
<feature type="region of interest" description="Disordered" evidence="8">
    <location>
        <begin position="286"/>
        <end position="322"/>
    </location>
</feature>
<evidence type="ECO:0000259" key="9">
    <source>
        <dbReference type="SMART" id="SM00835"/>
    </source>
</evidence>
<evidence type="ECO:0000256" key="5">
    <source>
        <dbReference type="ARBA" id="ARBA00023129"/>
    </source>
</evidence>
<evidence type="ECO:0000256" key="6">
    <source>
        <dbReference type="ARBA" id="ARBA00023157"/>
    </source>
</evidence>
<comment type="similarity">
    <text evidence="2 7">Belongs to the 11S seed storage protein (globulins) family.</text>
</comment>
<organism evidence="10 11">
    <name type="scientific">Morella rubra</name>
    <name type="common">Chinese bayberry</name>
    <dbReference type="NCBI Taxonomy" id="262757"/>
    <lineage>
        <taxon>Eukaryota</taxon>
        <taxon>Viridiplantae</taxon>
        <taxon>Streptophyta</taxon>
        <taxon>Embryophyta</taxon>
        <taxon>Tracheophyta</taxon>
        <taxon>Spermatophyta</taxon>
        <taxon>Magnoliopsida</taxon>
        <taxon>eudicotyledons</taxon>
        <taxon>Gunneridae</taxon>
        <taxon>Pentapetalae</taxon>
        <taxon>rosids</taxon>
        <taxon>fabids</taxon>
        <taxon>Fagales</taxon>
        <taxon>Myricaceae</taxon>
        <taxon>Morella</taxon>
    </lineage>
</organism>
<feature type="signal peptide" evidence="7">
    <location>
        <begin position="1"/>
        <end position="23"/>
    </location>
</feature>
<dbReference type="PANTHER" id="PTHR31189">
    <property type="entry name" value="OS03G0336100 PROTEIN-RELATED"/>
    <property type="match status" value="1"/>
</dbReference>
<keyword evidence="6 7" id="KW-1015">Disulfide bond</keyword>
<dbReference type="EMBL" id="RXIC02000111">
    <property type="protein sequence ID" value="KAB1200939.1"/>
    <property type="molecule type" value="Genomic_DNA"/>
</dbReference>
<evidence type="ECO:0000256" key="2">
    <source>
        <dbReference type="ARBA" id="ARBA00007178"/>
    </source>
</evidence>
<comment type="subunit">
    <text evidence="7">Hexamer; each subunit is composed of an acidic and a basic chain derived from a single precursor and linked by a disulfide bond.</text>
</comment>
<dbReference type="PANTHER" id="PTHR31189:SF35">
    <property type="entry name" value="12S SEED STORAGE PROTEIN CRB"/>
    <property type="match status" value="1"/>
</dbReference>
<evidence type="ECO:0000313" key="10">
    <source>
        <dbReference type="EMBL" id="KAB1200939.1"/>
    </source>
</evidence>
<evidence type="ECO:0000256" key="7">
    <source>
        <dbReference type="RuleBase" id="RU003681"/>
    </source>
</evidence>
<keyword evidence="5 7" id="KW-0708">Seed storage protein</keyword>
<feature type="compositionally biased region" description="Basic and acidic residues" evidence="8">
    <location>
        <begin position="215"/>
        <end position="236"/>
    </location>
</feature>
<comment type="caution">
    <text evidence="10">The sequence shown here is derived from an EMBL/GenBank/DDBJ whole genome shotgun (WGS) entry which is preliminary data.</text>
</comment>
<dbReference type="FunFam" id="2.60.120.10:FF:000124">
    <property type="entry name" value="Glycinin G5"/>
    <property type="match status" value="1"/>
</dbReference>
<comment type="function">
    <text evidence="1 7">Seed storage protein.</text>
</comment>
<feature type="region of interest" description="Disordered" evidence="8">
    <location>
        <begin position="491"/>
        <end position="524"/>
    </location>
</feature>
<dbReference type="InterPro" id="IPR014710">
    <property type="entry name" value="RmlC-like_jellyroll"/>
</dbReference>
<dbReference type="PROSITE" id="PS00305">
    <property type="entry name" value="11S_SEED_STORAGE"/>
    <property type="match status" value="1"/>
</dbReference>
<dbReference type="GO" id="GO:0048316">
    <property type="term" value="P:seed development"/>
    <property type="evidence" value="ECO:0007669"/>
    <property type="project" value="UniProtKB-ARBA"/>
</dbReference>
<dbReference type="CDD" id="cd02242">
    <property type="entry name" value="cupin_11S_legumin_N"/>
    <property type="match status" value="1"/>
</dbReference>
<accession>A0A6A1UKX5</accession>
<evidence type="ECO:0000256" key="1">
    <source>
        <dbReference type="ARBA" id="ARBA00003839"/>
    </source>
</evidence>
<dbReference type="InterPro" id="IPR011051">
    <property type="entry name" value="RmlC_Cupin_sf"/>
</dbReference>
<dbReference type="Gene3D" id="2.60.120.10">
    <property type="entry name" value="Jelly Rolls"/>
    <property type="match status" value="2"/>
</dbReference>
<feature type="compositionally biased region" description="Low complexity" evidence="8">
    <location>
        <begin position="117"/>
        <end position="126"/>
    </location>
</feature>
<dbReference type="CDD" id="cd02243">
    <property type="entry name" value="cupin_11S_legumin_C"/>
    <property type="match status" value="1"/>
</dbReference>
<dbReference type="InterPro" id="IPR022379">
    <property type="entry name" value="11S_seedstore_CS"/>
</dbReference>